<reference evidence="4" key="1">
    <citation type="submission" date="2020-05" db="EMBL/GenBank/DDBJ databases">
        <title>Phylogenomic resolution of chytrid fungi.</title>
        <authorList>
            <person name="Stajich J.E."/>
            <person name="Amses K."/>
            <person name="Simmons R."/>
            <person name="Seto K."/>
            <person name="Myers J."/>
            <person name="Bonds A."/>
            <person name="Quandt C.A."/>
            <person name="Barry K."/>
            <person name="Liu P."/>
            <person name="Grigoriev I."/>
            <person name="Longcore J.E."/>
            <person name="James T.Y."/>
        </authorList>
    </citation>
    <scope>NUCLEOTIDE SEQUENCE</scope>
    <source>
        <strain evidence="4">JEL0513</strain>
    </source>
</reference>
<evidence type="ECO:0008006" key="6">
    <source>
        <dbReference type="Google" id="ProtNLM"/>
    </source>
</evidence>
<name>A0AAD5XKZ2_9FUNG</name>
<comment type="similarity">
    <text evidence="1">Belongs to the bacterial ribosomal protein bS16 family.</text>
</comment>
<dbReference type="GO" id="GO:0003735">
    <property type="term" value="F:structural constituent of ribosome"/>
    <property type="evidence" value="ECO:0007669"/>
    <property type="project" value="InterPro"/>
</dbReference>
<comment type="caution">
    <text evidence="4">The sequence shown here is derived from an EMBL/GenBank/DDBJ whole genome shotgun (WGS) entry which is preliminary data.</text>
</comment>
<evidence type="ECO:0000256" key="2">
    <source>
        <dbReference type="ARBA" id="ARBA00022980"/>
    </source>
</evidence>
<dbReference type="NCBIfam" id="TIGR00002">
    <property type="entry name" value="S16"/>
    <property type="match status" value="1"/>
</dbReference>
<dbReference type="InterPro" id="IPR000307">
    <property type="entry name" value="Ribosomal_bS16"/>
</dbReference>
<dbReference type="GO" id="GO:0032543">
    <property type="term" value="P:mitochondrial translation"/>
    <property type="evidence" value="ECO:0007669"/>
    <property type="project" value="TreeGrafter"/>
</dbReference>
<evidence type="ECO:0000256" key="1">
    <source>
        <dbReference type="ARBA" id="ARBA00006668"/>
    </source>
</evidence>
<dbReference type="EMBL" id="JADGJH010000045">
    <property type="protein sequence ID" value="KAJ3140817.1"/>
    <property type="molecule type" value="Genomic_DNA"/>
</dbReference>
<evidence type="ECO:0000256" key="3">
    <source>
        <dbReference type="ARBA" id="ARBA00023274"/>
    </source>
</evidence>
<keyword evidence="3" id="KW-0687">Ribonucleoprotein</keyword>
<dbReference type="Pfam" id="PF00886">
    <property type="entry name" value="Ribosomal_S16"/>
    <property type="match status" value="1"/>
</dbReference>
<dbReference type="SUPFAM" id="SSF54565">
    <property type="entry name" value="Ribosomal protein S16"/>
    <property type="match status" value="1"/>
</dbReference>
<organism evidence="4 5">
    <name type="scientific">Physocladia obscura</name>
    <dbReference type="NCBI Taxonomy" id="109957"/>
    <lineage>
        <taxon>Eukaryota</taxon>
        <taxon>Fungi</taxon>
        <taxon>Fungi incertae sedis</taxon>
        <taxon>Chytridiomycota</taxon>
        <taxon>Chytridiomycota incertae sedis</taxon>
        <taxon>Chytridiomycetes</taxon>
        <taxon>Chytridiales</taxon>
        <taxon>Chytriomycetaceae</taxon>
        <taxon>Physocladia</taxon>
    </lineage>
</organism>
<dbReference type="AlphaFoldDB" id="A0AAD5XKZ2"/>
<dbReference type="GO" id="GO:0005763">
    <property type="term" value="C:mitochondrial small ribosomal subunit"/>
    <property type="evidence" value="ECO:0007669"/>
    <property type="project" value="TreeGrafter"/>
</dbReference>
<keyword evidence="5" id="KW-1185">Reference proteome</keyword>
<dbReference type="PANTHER" id="PTHR12919">
    <property type="entry name" value="30S RIBOSOMAL PROTEIN S16"/>
    <property type="match status" value="1"/>
</dbReference>
<dbReference type="PANTHER" id="PTHR12919:SF20">
    <property type="entry name" value="SMALL RIBOSOMAL SUBUNIT PROTEIN BS16M"/>
    <property type="match status" value="1"/>
</dbReference>
<protein>
    <recommendedName>
        <fullName evidence="6">Ribosomal protein S16</fullName>
    </recommendedName>
</protein>
<dbReference type="Gene3D" id="3.30.1320.10">
    <property type="match status" value="1"/>
</dbReference>
<gene>
    <name evidence="4" type="ORF">HK100_008988</name>
</gene>
<keyword evidence="2" id="KW-0689">Ribosomal protein</keyword>
<evidence type="ECO:0000313" key="5">
    <source>
        <dbReference type="Proteomes" id="UP001211907"/>
    </source>
</evidence>
<proteinExistence type="inferred from homology"/>
<dbReference type="Proteomes" id="UP001211907">
    <property type="component" value="Unassembled WGS sequence"/>
</dbReference>
<dbReference type="HAMAP" id="MF_00385">
    <property type="entry name" value="Ribosomal_bS16"/>
    <property type="match status" value="1"/>
</dbReference>
<accession>A0AAD5XKZ2</accession>
<evidence type="ECO:0000313" key="4">
    <source>
        <dbReference type="EMBL" id="KAJ3140817.1"/>
    </source>
</evidence>
<sequence length="214" mass="23767">MVVKIRLARWGVRNNPFYGVVVANARAPRDGRHLERVGTYNPVPDASKTKHIELDYARIKYWLGVGAQPTDRVAWLLEKAGLMPPLPKQLQRTGVLSLTDAKTWKVRFLDSATGAEHIRLPKEALTDPDLTSNGARFLEKVAATTSQSKAPPASLTARLLSRKILDPLFAKHQKNDTNPDSKILPAIGNTESLPKSVLSAKERLTVLREFLAIY</sequence>
<dbReference type="InterPro" id="IPR023803">
    <property type="entry name" value="Ribosomal_bS16_dom_sf"/>
</dbReference>